<dbReference type="STRING" id="1120923.SAMN02746095_02243"/>
<keyword evidence="2" id="KW-1185">Reference proteome</keyword>
<accession>A0A0D6PCZ3</accession>
<evidence type="ECO:0000313" key="1">
    <source>
        <dbReference type="EMBL" id="GAN79093.1"/>
    </source>
</evidence>
<gene>
    <name evidence="1" type="ORF">Aam_016_063</name>
</gene>
<comment type="caution">
    <text evidence="1">The sequence shown here is derived from an EMBL/GenBank/DDBJ whole genome shotgun (WGS) entry which is preliminary data.</text>
</comment>
<dbReference type="RefSeq" id="WP_048877557.1">
    <property type="nucleotide sequence ID" value="NZ_BANC01000016.1"/>
</dbReference>
<dbReference type="OrthoDB" id="9816265at2"/>
<dbReference type="AlphaFoldDB" id="A0A0D6PCZ3"/>
<evidence type="ECO:0000313" key="2">
    <source>
        <dbReference type="Proteomes" id="UP000032668"/>
    </source>
</evidence>
<protein>
    <recommendedName>
        <fullName evidence="3">Methyl-accepting chemotaxis protein</fullName>
    </recommendedName>
</protein>
<evidence type="ECO:0008006" key="3">
    <source>
        <dbReference type="Google" id="ProtNLM"/>
    </source>
</evidence>
<sequence>MSLEAGPNAGIVHKSRLDMAGMVQKMEAARFAIETKFLDVGRVLSQAVEGIATLVAALDALAEALSPATIASTTQQLHDASAKLLALPGKQCARRATIGQLEAQHTILSSHIEIMRRSLAYMRAFTISIKITAGGIPSADDEFDVFAQEMSGRVESGRKEVDALEYGLRNLKSELQTTGPRAEALERSCADTVPVVSRQLHDAVALMADYRAKIAVTTADAGALARSVRKQVMRMLVALQIGDITRQRVEHIQTGIALLDSIDKDIPPVDATRIRALTCVLLAAQLDATLNDFNMEMEQISAGLEGLSQDAAALLSLRDVAYGPKAGEAGGFLQTLERRIGVAVRLATEIEEADVLAQDIGKKAGLAARILSDKLDAVQIMKSDVQYMALNTTLKSTRLGDEGRPLGIIATELRAHAGNLEITANTCVDALKILIDSASDLSSEPSDTTDIKDERIGAALSSAVTCINTAASTTERDVTALAGYGEAVLNLLTGARSGLAFHGEIGDTLLQAGEDLRTFAATAKPCDANIQIPLFTIFSKLGEIYTMSQERDIQAEIAATWSIGIEKAVPSQASEPTSDDFEDVLF</sequence>
<reference evidence="1 2" key="1">
    <citation type="submission" date="2012-11" db="EMBL/GenBank/DDBJ databases">
        <title>Whole genome sequence of Acidocella aminolytica 101 = DSM 11237.</title>
        <authorList>
            <person name="Azuma Y."/>
            <person name="Higashiura N."/>
            <person name="Hirakawa H."/>
            <person name="Matsushita K."/>
        </authorList>
    </citation>
    <scope>NUCLEOTIDE SEQUENCE [LARGE SCALE GENOMIC DNA]</scope>
    <source>
        <strain evidence="2">101 / DSM 11237</strain>
    </source>
</reference>
<proteinExistence type="predicted"/>
<dbReference type="Proteomes" id="UP000032668">
    <property type="component" value="Unassembled WGS sequence"/>
</dbReference>
<dbReference type="EMBL" id="BANC01000016">
    <property type="protein sequence ID" value="GAN79093.1"/>
    <property type="molecule type" value="Genomic_DNA"/>
</dbReference>
<organism evidence="1 2">
    <name type="scientific">Acidocella aminolytica 101 = DSM 11237</name>
    <dbReference type="NCBI Taxonomy" id="1120923"/>
    <lineage>
        <taxon>Bacteria</taxon>
        <taxon>Pseudomonadati</taxon>
        <taxon>Pseudomonadota</taxon>
        <taxon>Alphaproteobacteria</taxon>
        <taxon>Acetobacterales</taxon>
        <taxon>Acidocellaceae</taxon>
        <taxon>Acidocella</taxon>
    </lineage>
</organism>
<name>A0A0D6PCZ3_9PROT</name>